<keyword evidence="2" id="KW-0732">Signal</keyword>
<dbReference type="InterPro" id="IPR001466">
    <property type="entry name" value="Beta-lactam-related"/>
</dbReference>
<keyword evidence="1" id="KW-1133">Transmembrane helix</keyword>
<keyword evidence="5" id="KW-1185">Reference proteome</keyword>
<gene>
    <name evidence="4" type="ORF">MUN33_09540</name>
</gene>
<feature type="transmembrane region" description="Helical" evidence="1">
    <location>
        <begin position="430"/>
        <end position="456"/>
    </location>
</feature>
<organism evidence="4 5">
    <name type="scientific">Corynebacterium kalidii</name>
    <dbReference type="NCBI Taxonomy" id="2931982"/>
    <lineage>
        <taxon>Bacteria</taxon>
        <taxon>Bacillati</taxon>
        <taxon>Actinomycetota</taxon>
        <taxon>Actinomycetes</taxon>
        <taxon>Mycobacteriales</taxon>
        <taxon>Corynebacteriaceae</taxon>
        <taxon>Corynebacterium</taxon>
    </lineage>
</organism>
<evidence type="ECO:0000256" key="1">
    <source>
        <dbReference type="SAM" id="Phobius"/>
    </source>
</evidence>
<dbReference type="Gene3D" id="3.40.710.10">
    <property type="entry name" value="DD-peptidase/beta-lactamase superfamily"/>
    <property type="match status" value="1"/>
</dbReference>
<feature type="domain" description="Beta-lactamase-related" evidence="3">
    <location>
        <begin position="55"/>
        <end position="338"/>
    </location>
</feature>
<dbReference type="InterPro" id="IPR050491">
    <property type="entry name" value="AmpC-like"/>
</dbReference>
<keyword evidence="1" id="KW-0812">Transmembrane</keyword>
<evidence type="ECO:0000259" key="3">
    <source>
        <dbReference type="Pfam" id="PF00144"/>
    </source>
</evidence>
<dbReference type="PANTHER" id="PTHR46825:SF9">
    <property type="entry name" value="BETA-LACTAMASE-RELATED DOMAIN-CONTAINING PROTEIN"/>
    <property type="match status" value="1"/>
</dbReference>
<protein>
    <submittedName>
        <fullName evidence="4">Beta-lactamase family protein</fullName>
    </submittedName>
</protein>
<sequence length="467" mass="50142">MSVRKLLSVVVRVFAAVLAVAVASQLWAVSAYAALREEEPAGHPSEEQFGVALADAVEAAGVPGATAAVVTPSSLDVHAVGEDAAGDTLRPDAEMLWGSVSKPIAATTVMKLVERGRIVLDDPVFEYLPEMPMTDPRFRSITIRQLLNHTSGLPFGADYLDVDDPDRRAVDVIAELRDLELIDDPGSRYAYSSLGYVLVQALIEEVEGEGLAEVESRLFPGLGVLDEVSPGARFVGNRAVPWRTPRDGAGLGYGYQGGTVSALAAVVQEFFGDRGAEVLDEMTREPVDSGGGELMGLGWRVRDDGVVWHTGTVPGYFSAVHVDRDQQVAVVVTMNASGVLHEEQLFGITSQLFDEATGIEGSVSANRGSPVGLLILLGVVVAVVALTVLGLLLRGGRRGALMWMGGSLVVCFCGWWVVPALLEVPARYIWLWIPELGIAFTLIPVTLFGVGVWWAFQPRRRRRNEVS</sequence>
<dbReference type="Pfam" id="PF00144">
    <property type="entry name" value="Beta-lactamase"/>
    <property type="match status" value="1"/>
</dbReference>
<name>A0A9X1WJZ4_9CORY</name>
<dbReference type="EMBL" id="JALIEA010000014">
    <property type="protein sequence ID" value="MCJ7858952.1"/>
    <property type="molecule type" value="Genomic_DNA"/>
</dbReference>
<dbReference type="Proteomes" id="UP001139207">
    <property type="component" value="Unassembled WGS sequence"/>
</dbReference>
<keyword evidence="1" id="KW-0472">Membrane</keyword>
<dbReference type="RefSeq" id="WP_244804692.1">
    <property type="nucleotide sequence ID" value="NZ_JALIEA010000014.1"/>
</dbReference>
<dbReference type="InterPro" id="IPR012338">
    <property type="entry name" value="Beta-lactam/transpept-like"/>
</dbReference>
<proteinExistence type="predicted"/>
<dbReference type="SUPFAM" id="SSF56601">
    <property type="entry name" value="beta-lactamase/transpeptidase-like"/>
    <property type="match status" value="1"/>
</dbReference>
<dbReference type="AlphaFoldDB" id="A0A9X1WJZ4"/>
<feature type="transmembrane region" description="Helical" evidence="1">
    <location>
        <begin position="400"/>
        <end position="418"/>
    </location>
</feature>
<comment type="caution">
    <text evidence="4">The sequence shown here is derived from an EMBL/GenBank/DDBJ whole genome shotgun (WGS) entry which is preliminary data.</text>
</comment>
<evidence type="ECO:0000313" key="4">
    <source>
        <dbReference type="EMBL" id="MCJ7858952.1"/>
    </source>
</evidence>
<evidence type="ECO:0000313" key="5">
    <source>
        <dbReference type="Proteomes" id="UP001139207"/>
    </source>
</evidence>
<accession>A0A9X1WJZ4</accession>
<reference evidence="4" key="1">
    <citation type="submission" date="2022-04" db="EMBL/GenBank/DDBJ databases">
        <title>Corynebacterium kalidii LD5P10.</title>
        <authorList>
            <person name="Sun J.Q."/>
        </authorList>
    </citation>
    <scope>NUCLEOTIDE SEQUENCE</scope>
    <source>
        <strain evidence="4">LD5P10</strain>
    </source>
</reference>
<feature type="transmembrane region" description="Helical" evidence="1">
    <location>
        <begin position="371"/>
        <end position="393"/>
    </location>
</feature>
<evidence type="ECO:0000256" key="2">
    <source>
        <dbReference type="SAM" id="SignalP"/>
    </source>
</evidence>
<feature type="chain" id="PRO_5040937067" evidence="2">
    <location>
        <begin position="34"/>
        <end position="467"/>
    </location>
</feature>
<feature type="signal peptide" evidence="2">
    <location>
        <begin position="1"/>
        <end position="33"/>
    </location>
</feature>
<dbReference type="PANTHER" id="PTHR46825">
    <property type="entry name" value="D-ALANYL-D-ALANINE-CARBOXYPEPTIDASE/ENDOPEPTIDASE AMPH"/>
    <property type="match status" value="1"/>
</dbReference>